<organism evidence="3 5">
    <name type="scientific">Vibrio fluvialis</name>
    <dbReference type="NCBI Taxonomy" id="676"/>
    <lineage>
        <taxon>Bacteria</taxon>
        <taxon>Pseudomonadati</taxon>
        <taxon>Pseudomonadota</taxon>
        <taxon>Gammaproteobacteria</taxon>
        <taxon>Vibrionales</taxon>
        <taxon>Vibrionaceae</taxon>
        <taxon>Vibrio</taxon>
    </lineage>
</organism>
<reference evidence="3 5" key="3">
    <citation type="submission" date="2018-06" db="EMBL/GenBank/DDBJ databases">
        <authorList>
            <consortium name="Pathogen Informatics"/>
            <person name="Doyle S."/>
        </authorList>
    </citation>
    <scope>NUCLEOTIDE SEQUENCE [LARGE SCALE GENOMIC DNA]</scope>
    <source>
        <strain evidence="3 5">NCTC11327</strain>
    </source>
</reference>
<keyword evidence="4" id="KW-1185">Reference proteome</keyword>
<reference evidence="4" key="1">
    <citation type="submission" date="2015-12" db="EMBL/GenBank/DDBJ databases">
        <title>FDA dAtabase for Regulatory Grade micrObial Sequences (FDA-ARGOS): Supporting development and validation of Infectious Disease Dx tests.</title>
        <authorList>
            <person name="Hoffmann M."/>
            <person name="Allard M."/>
            <person name="Evans P."/>
            <person name="Brown E."/>
            <person name="Tallon L.J."/>
            <person name="Sadzewicz L."/>
            <person name="Sengamalay N."/>
            <person name="Ott S."/>
            <person name="Godinez A."/>
            <person name="Nagaraj S."/>
            <person name="Vyas G."/>
            <person name="Aluvathingal J."/>
            <person name="Nadendla S."/>
            <person name="Geyer C."/>
            <person name="Sichtig H."/>
        </authorList>
    </citation>
    <scope>NUCLEOTIDE SEQUENCE [LARGE SCALE GENOMIC DNA]</scope>
    <source>
        <strain evidence="4">ATCC 33809</strain>
    </source>
</reference>
<sequence length="247" mass="28394">MSECQHVITELKKQLKLHGIQYQDIAYALNLSEGSVKRLLAEGSHISLERLATICQLMGMELTELFRLVADKQTLLSALTFEQEKQLVSDKALLLVAVCVVNGYRFDDMLQQYQFSEPQLIQKLALLDRLKIIDLLPGNRIKLRISPTFAWIAGGPIQRFFQQQVQEAFFRSYFSGNDEKLVMATGLMSLPSNQKLQQRIQKLVNEFYATCHDDQPLAFEDRHGTSMIVAIRRWTFPLFSEFESTTK</sequence>
<dbReference type="SUPFAM" id="SSF47413">
    <property type="entry name" value="lambda repressor-like DNA-binding domains"/>
    <property type="match status" value="1"/>
</dbReference>
<dbReference type="InterPro" id="IPR010982">
    <property type="entry name" value="Lambda_DNA-bd_dom_sf"/>
</dbReference>
<evidence type="ECO:0000313" key="3">
    <source>
        <dbReference type="EMBL" id="SUQ26567.1"/>
    </source>
</evidence>
<dbReference type="AlphaFoldDB" id="A0AAX2LTW4"/>
<dbReference type="RefSeq" id="WP_020329676.1">
    <property type="nucleotide sequence ID" value="NZ_CABLBX010000005.1"/>
</dbReference>
<dbReference type="GO" id="GO:0003677">
    <property type="term" value="F:DNA binding"/>
    <property type="evidence" value="ECO:0007669"/>
    <property type="project" value="InterPro"/>
</dbReference>
<accession>A0AAX2LTW4</accession>
<dbReference type="SMART" id="SM00530">
    <property type="entry name" value="HTH_XRE"/>
    <property type="match status" value="1"/>
</dbReference>
<dbReference type="GeneID" id="29383816"/>
<dbReference type="Pfam" id="PF13443">
    <property type="entry name" value="HTH_26"/>
    <property type="match status" value="1"/>
</dbReference>
<evidence type="ECO:0000313" key="2">
    <source>
        <dbReference type="EMBL" id="AMF93190.1"/>
    </source>
</evidence>
<protein>
    <submittedName>
        <fullName evidence="2 3">Transcriptional regulator</fullName>
    </submittedName>
</protein>
<dbReference type="EMBL" id="UHIP01000002">
    <property type="protein sequence ID" value="SUQ26567.1"/>
    <property type="molecule type" value="Genomic_DNA"/>
</dbReference>
<feature type="domain" description="HTH cro/C1-type" evidence="1">
    <location>
        <begin position="11"/>
        <end position="65"/>
    </location>
</feature>
<gene>
    <name evidence="2" type="ORF">AL536_07000</name>
    <name evidence="3" type="ORF">NCTC11327_03428</name>
</gene>
<dbReference type="Proteomes" id="UP000254626">
    <property type="component" value="Unassembled WGS sequence"/>
</dbReference>
<dbReference type="EMBL" id="CP014034">
    <property type="protein sequence ID" value="AMF93190.1"/>
    <property type="molecule type" value="Genomic_DNA"/>
</dbReference>
<name>A0AAX2LTW4_VIBFL</name>
<evidence type="ECO:0000313" key="5">
    <source>
        <dbReference type="Proteomes" id="UP000254626"/>
    </source>
</evidence>
<reference evidence="2" key="2">
    <citation type="submission" date="2018-01" db="EMBL/GenBank/DDBJ databases">
        <title>FDA dAtabase for Regulatory Grade micrObial Sequences (FDA-ARGOS): Supporting development and validation of Infectious Disease Dx tests.</title>
        <authorList>
            <person name="Hoffmann M."/>
            <person name="Allard M."/>
            <person name="Evans P."/>
            <person name="Brown E."/>
            <person name="Tallon L."/>
            <person name="Sadzewicz L."/>
            <person name="Sengamalay N."/>
            <person name="Ott S."/>
            <person name="Godinez A."/>
            <person name="Nagaraj S."/>
            <person name="Vyas G."/>
            <person name="Aluvathingal J."/>
            <person name="Nadendla S."/>
            <person name="Geyer C."/>
            <person name="Sichtig H."/>
        </authorList>
    </citation>
    <scope>NUCLEOTIDE SEQUENCE</scope>
    <source>
        <strain evidence="2">ATCC 33809</strain>
    </source>
</reference>
<evidence type="ECO:0000313" key="4">
    <source>
        <dbReference type="Proteomes" id="UP000057088"/>
    </source>
</evidence>
<dbReference type="PROSITE" id="PS50943">
    <property type="entry name" value="HTH_CROC1"/>
    <property type="match status" value="1"/>
</dbReference>
<dbReference type="InterPro" id="IPR001387">
    <property type="entry name" value="Cro/C1-type_HTH"/>
</dbReference>
<evidence type="ECO:0000259" key="1">
    <source>
        <dbReference type="PROSITE" id="PS50943"/>
    </source>
</evidence>
<proteinExistence type="predicted"/>
<dbReference type="KEGG" id="vfl:AL536_07000"/>
<dbReference type="Proteomes" id="UP000057088">
    <property type="component" value="Chromosome 1"/>
</dbReference>